<name>A0A6H1ZEZ7_9ZZZZ</name>
<evidence type="ECO:0000313" key="1">
    <source>
        <dbReference type="EMBL" id="QJA45835.1"/>
    </source>
</evidence>
<sequence length="81" mass="9417">MRVRVERVQEITEADVIAEGVGAYTLARGVLSDAPPDPRWKFIEIWNSINVKRGYGWDTNPWVWVVEFRKMPTTNGKRINE</sequence>
<gene>
    <name evidence="1" type="ORF">TM448A00285_0013</name>
</gene>
<dbReference type="AlphaFoldDB" id="A0A6H1ZEZ7"/>
<organism evidence="1">
    <name type="scientific">viral metagenome</name>
    <dbReference type="NCBI Taxonomy" id="1070528"/>
    <lineage>
        <taxon>unclassified sequences</taxon>
        <taxon>metagenomes</taxon>
        <taxon>organismal metagenomes</taxon>
    </lineage>
</organism>
<proteinExistence type="predicted"/>
<dbReference type="EMBL" id="MT143998">
    <property type="protein sequence ID" value="QJA45835.1"/>
    <property type="molecule type" value="Genomic_DNA"/>
</dbReference>
<protein>
    <submittedName>
        <fullName evidence="1">Uncharacterized protein</fullName>
    </submittedName>
</protein>
<reference evidence="1" key="1">
    <citation type="submission" date="2020-03" db="EMBL/GenBank/DDBJ databases">
        <title>The deep terrestrial virosphere.</title>
        <authorList>
            <person name="Holmfeldt K."/>
            <person name="Nilsson E."/>
            <person name="Simone D."/>
            <person name="Lopez-Fernandez M."/>
            <person name="Wu X."/>
            <person name="de Brujin I."/>
            <person name="Lundin D."/>
            <person name="Andersson A."/>
            <person name="Bertilsson S."/>
            <person name="Dopson M."/>
        </authorList>
    </citation>
    <scope>NUCLEOTIDE SEQUENCE</scope>
    <source>
        <strain evidence="1">TM448A00285</strain>
    </source>
</reference>
<accession>A0A6H1ZEZ7</accession>